<dbReference type="AlphaFoldDB" id="A0A2T6KJT6"/>
<evidence type="ECO:0000313" key="3">
    <source>
        <dbReference type="Proteomes" id="UP000244523"/>
    </source>
</evidence>
<reference evidence="2 3" key="1">
    <citation type="submission" date="2018-04" db="EMBL/GenBank/DDBJ databases">
        <title>Genomic Encyclopedia of Archaeal and Bacterial Type Strains, Phase II (KMG-II): from individual species to whole genera.</title>
        <authorList>
            <person name="Goeker M."/>
        </authorList>
    </citation>
    <scope>NUCLEOTIDE SEQUENCE [LARGE SCALE GENOMIC DNA]</scope>
    <source>
        <strain evidence="2 3">DSM 29955</strain>
    </source>
</reference>
<proteinExistence type="predicted"/>
<keyword evidence="3" id="KW-1185">Reference proteome</keyword>
<comment type="caution">
    <text evidence="2">The sequence shown here is derived from an EMBL/GenBank/DDBJ whole genome shotgun (WGS) entry which is preliminary data.</text>
</comment>
<accession>A0A2T6KJT6</accession>
<name>A0A2T6KJT6_9RHOB</name>
<dbReference type="InterPro" id="IPR022742">
    <property type="entry name" value="Hydrolase_4"/>
</dbReference>
<feature type="domain" description="Serine aminopeptidase S33" evidence="1">
    <location>
        <begin position="38"/>
        <end position="241"/>
    </location>
</feature>
<dbReference type="SUPFAM" id="SSF53474">
    <property type="entry name" value="alpha/beta-Hydrolases"/>
    <property type="match status" value="1"/>
</dbReference>
<dbReference type="InterPro" id="IPR029058">
    <property type="entry name" value="AB_hydrolase_fold"/>
</dbReference>
<gene>
    <name evidence="2" type="ORF">C8N45_10381</name>
</gene>
<dbReference type="Proteomes" id="UP000244523">
    <property type="component" value="Unassembled WGS sequence"/>
</dbReference>
<dbReference type="Gene3D" id="3.40.50.1820">
    <property type="entry name" value="alpha/beta hydrolase"/>
    <property type="match status" value="1"/>
</dbReference>
<dbReference type="RefSeq" id="WP_168769434.1">
    <property type="nucleotide sequence ID" value="NZ_QBUD01000003.1"/>
</dbReference>
<dbReference type="Pfam" id="PF12146">
    <property type="entry name" value="Hydrolase_4"/>
    <property type="match status" value="1"/>
</dbReference>
<sequence length="300" mass="32516">MLDPKNITDYLRETEALVPNLRPGCEKRVIWAGAEGQKTRYVLLYVHGFSATGEELRPLPDLVAGHLGANIFFTRLDGHGQDGPAMARATFADWQQDMAEAFDIAAALGDEVVIMGCSTGCTLATLSLAQGRQAAAVVHVSPNYGLTNRAAQMLLDMPYSRVWGKYLVGRERNFDPINAAHAKFWTTRYPTEAVSTMADAVRAVRGADLSTIRVPAFFAFNDADTVVNPVEIRKVIGRWGGDAEALMITPQKGDDPNGHVMAGDIFSPGQTAPLVQQISAWSDRILRDAGTCTAPARQAN</sequence>
<organism evidence="2 3">
    <name type="scientific">Yoonia sediminilitoris</name>
    <dbReference type="NCBI Taxonomy" id="1286148"/>
    <lineage>
        <taxon>Bacteria</taxon>
        <taxon>Pseudomonadati</taxon>
        <taxon>Pseudomonadota</taxon>
        <taxon>Alphaproteobacteria</taxon>
        <taxon>Rhodobacterales</taxon>
        <taxon>Paracoccaceae</taxon>
        <taxon>Yoonia</taxon>
    </lineage>
</organism>
<evidence type="ECO:0000313" key="2">
    <source>
        <dbReference type="EMBL" id="PUB16227.1"/>
    </source>
</evidence>
<dbReference type="EMBL" id="QBUD01000003">
    <property type="protein sequence ID" value="PUB16227.1"/>
    <property type="molecule type" value="Genomic_DNA"/>
</dbReference>
<evidence type="ECO:0000259" key="1">
    <source>
        <dbReference type="Pfam" id="PF12146"/>
    </source>
</evidence>
<protein>
    <submittedName>
        <fullName evidence="2">Esterase/lipase</fullName>
    </submittedName>
</protein>